<reference evidence="6" key="1">
    <citation type="submission" date="2024-05" db="EMBL/GenBank/DDBJ databases">
        <title>Whole genome shotgun sequence of Streptomyces hygroscopicus NBRC 113678.</title>
        <authorList>
            <person name="Komaki H."/>
            <person name="Tamura T."/>
        </authorList>
    </citation>
    <scope>NUCLEOTIDE SEQUENCE</scope>
    <source>
        <strain evidence="6">N11-34</strain>
    </source>
</reference>
<feature type="domain" description="3-hydroxyacyl-CoA dehydrogenase NAD binding" evidence="5">
    <location>
        <begin position="3"/>
        <end position="180"/>
    </location>
</feature>
<dbReference type="InterPro" id="IPR006108">
    <property type="entry name" value="3HC_DH_C"/>
</dbReference>
<evidence type="ECO:0000259" key="4">
    <source>
        <dbReference type="Pfam" id="PF00725"/>
    </source>
</evidence>
<dbReference type="Proteomes" id="UP001054854">
    <property type="component" value="Unassembled WGS sequence"/>
</dbReference>
<keyword evidence="3" id="KW-0560">Oxidoreductase</keyword>
<evidence type="ECO:0000256" key="2">
    <source>
        <dbReference type="ARBA" id="ARBA00009463"/>
    </source>
</evidence>
<sequence>MTHVGVVGAGVMGAGVAQNLAQCGHTVALVDRDPDAIKQALSGIETQCRMSRLLGGPEIDAEAVIGRISTDTDLLLLAEAEVVIENITENWELKRALYREMDPVVRPDAVFVANTSAIPITRLASLTKRPRQFVGVHFMNPVPMKPAVELIPGHHTSQAALERVRDLLSSMGKKAIDVNDACGFVSNRVLMLTVNEAAYLVHENVATAETVDEVFRSCFGHPMGPLETADLIGVDTILYSVEVLYEHYADSKYRPCPLLKHMTDAGLHGRKTGEGFYSYGPSATATATATGRSAAGGGTDRSPSHD</sequence>
<evidence type="ECO:0000256" key="1">
    <source>
        <dbReference type="ARBA" id="ARBA00005086"/>
    </source>
</evidence>
<dbReference type="InterPro" id="IPR036291">
    <property type="entry name" value="NAD(P)-bd_dom_sf"/>
</dbReference>
<dbReference type="EMBL" id="BNEK01000002">
    <property type="protein sequence ID" value="GHJ25632.1"/>
    <property type="molecule type" value="Genomic_DNA"/>
</dbReference>
<dbReference type="InterPro" id="IPR006176">
    <property type="entry name" value="3-OHacyl-CoA_DH_NAD-bd"/>
</dbReference>
<protein>
    <submittedName>
        <fullName evidence="6">3-hydroxybutyryl-CoA dehydrogenase</fullName>
    </submittedName>
</protein>
<evidence type="ECO:0000313" key="7">
    <source>
        <dbReference type="Proteomes" id="UP001054854"/>
    </source>
</evidence>
<dbReference type="InterPro" id="IPR013328">
    <property type="entry name" value="6PGD_dom2"/>
</dbReference>
<keyword evidence="7" id="KW-1185">Reference proteome</keyword>
<accession>A0ABQ3TQL6</accession>
<dbReference type="PANTHER" id="PTHR48075">
    <property type="entry name" value="3-HYDROXYACYL-COA DEHYDROGENASE FAMILY PROTEIN"/>
    <property type="match status" value="1"/>
</dbReference>
<dbReference type="InterPro" id="IPR008927">
    <property type="entry name" value="6-PGluconate_DH-like_C_sf"/>
</dbReference>
<dbReference type="SUPFAM" id="SSF48179">
    <property type="entry name" value="6-phosphogluconate dehydrogenase C-terminal domain-like"/>
    <property type="match status" value="1"/>
</dbReference>
<dbReference type="Pfam" id="PF00725">
    <property type="entry name" value="3HCDH"/>
    <property type="match status" value="1"/>
</dbReference>
<dbReference type="SUPFAM" id="SSF51735">
    <property type="entry name" value="NAD(P)-binding Rossmann-fold domains"/>
    <property type="match status" value="1"/>
</dbReference>
<organism evidence="6 7">
    <name type="scientific">Streptomyces hygroscopicus</name>
    <dbReference type="NCBI Taxonomy" id="1912"/>
    <lineage>
        <taxon>Bacteria</taxon>
        <taxon>Bacillati</taxon>
        <taxon>Actinomycetota</taxon>
        <taxon>Actinomycetes</taxon>
        <taxon>Kitasatosporales</taxon>
        <taxon>Streptomycetaceae</taxon>
        <taxon>Streptomyces</taxon>
        <taxon>Streptomyces violaceusniger group</taxon>
    </lineage>
</organism>
<evidence type="ECO:0000259" key="5">
    <source>
        <dbReference type="Pfam" id="PF02737"/>
    </source>
</evidence>
<dbReference type="RefSeq" id="WP_236255603.1">
    <property type="nucleotide sequence ID" value="NZ_BNEK01000002.1"/>
</dbReference>
<dbReference type="InterPro" id="IPR022694">
    <property type="entry name" value="3-OHacyl-CoA_DH"/>
</dbReference>
<dbReference type="PIRSF" id="PIRSF000105">
    <property type="entry name" value="HCDH"/>
    <property type="match status" value="1"/>
</dbReference>
<gene>
    <name evidence="6" type="ORF">TPA0910_00650</name>
</gene>
<evidence type="ECO:0000313" key="6">
    <source>
        <dbReference type="EMBL" id="GHJ25632.1"/>
    </source>
</evidence>
<feature type="domain" description="3-hydroxyacyl-CoA dehydrogenase C-terminal" evidence="4">
    <location>
        <begin position="183"/>
        <end position="279"/>
    </location>
</feature>
<dbReference type="Pfam" id="PF02737">
    <property type="entry name" value="3HCDH_N"/>
    <property type="match status" value="1"/>
</dbReference>
<name>A0ABQ3TQL6_STRHY</name>
<comment type="caution">
    <text evidence="6">The sequence shown here is derived from an EMBL/GenBank/DDBJ whole genome shotgun (WGS) entry which is preliminary data.</text>
</comment>
<proteinExistence type="inferred from homology"/>
<dbReference type="Gene3D" id="3.40.50.720">
    <property type="entry name" value="NAD(P)-binding Rossmann-like Domain"/>
    <property type="match status" value="1"/>
</dbReference>
<comment type="similarity">
    <text evidence="2">Belongs to the 3-hydroxyacyl-CoA dehydrogenase family.</text>
</comment>
<comment type="pathway">
    <text evidence="1">Lipid metabolism; butanoate metabolism.</text>
</comment>
<dbReference type="PANTHER" id="PTHR48075:SF5">
    <property type="entry name" value="3-HYDROXYBUTYRYL-COA DEHYDROGENASE"/>
    <property type="match status" value="1"/>
</dbReference>
<evidence type="ECO:0000256" key="3">
    <source>
        <dbReference type="ARBA" id="ARBA00023002"/>
    </source>
</evidence>
<dbReference type="Gene3D" id="1.10.1040.10">
    <property type="entry name" value="N-(1-d-carboxylethyl)-l-norvaline Dehydrogenase, domain 2"/>
    <property type="match status" value="1"/>
</dbReference>